<dbReference type="CDD" id="cd04301">
    <property type="entry name" value="NAT_SF"/>
    <property type="match status" value="1"/>
</dbReference>
<comment type="caution">
    <text evidence="2">The sequence shown here is derived from an EMBL/GenBank/DDBJ whole genome shotgun (WGS) entry which is preliminary data.</text>
</comment>
<dbReference type="PROSITE" id="PS51186">
    <property type="entry name" value="GNAT"/>
    <property type="match status" value="1"/>
</dbReference>
<evidence type="ECO:0000259" key="1">
    <source>
        <dbReference type="PROSITE" id="PS51186"/>
    </source>
</evidence>
<reference evidence="2 3" key="1">
    <citation type="submission" date="2020-08" db="EMBL/GenBank/DDBJ databases">
        <title>Genomic Encyclopedia of Type Strains, Phase IV (KMG-V): Genome sequencing to study the core and pangenomes of soil and plant-associated prokaryotes.</title>
        <authorList>
            <person name="Whitman W."/>
        </authorList>
    </citation>
    <scope>NUCLEOTIDE SEQUENCE [LARGE SCALE GENOMIC DNA]</scope>
    <source>
        <strain evidence="2 3">M8UP14</strain>
    </source>
</reference>
<keyword evidence="3" id="KW-1185">Reference proteome</keyword>
<protein>
    <submittedName>
        <fullName evidence="2">RimJ/RimL family protein N-acetyltransferase</fullName>
    </submittedName>
</protein>
<gene>
    <name evidence="2" type="ORF">HDF16_000852</name>
</gene>
<dbReference type="RefSeq" id="WP_184213861.1">
    <property type="nucleotide sequence ID" value="NZ_JACHIP010000001.1"/>
</dbReference>
<dbReference type="EMBL" id="JACHIP010000001">
    <property type="protein sequence ID" value="MBB5056183.1"/>
    <property type="molecule type" value="Genomic_DNA"/>
</dbReference>
<proteinExistence type="predicted"/>
<dbReference type="InterPro" id="IPR016181">
    <property type="entry name" value="Acyl_CoA_acyltransferase"/>
</dbReference>
<dbReference type="SUPFAM" id="SSF55729">
    <property type="entry name" value="Acyl-CoA N-acyltransferases (Nat)"/>
    <property type="match status" value="1"/>
</dbReference>
<evidence type="ECO:0000313" key="3">
    <source>
        <dbReference type="Proteomes" id="UP000540989"/>
    </source>
</evidence>
<organism evidence="2 3">
    <name type="scientific">Granulicella aggregans</name>
    <dbReference type="NCBI Taxonomy" id="474949"/>
    <lineage>
        <taxon>Bacteria</taxon>
        <taxon>Pseudomonadati</taxon>
        <taxon>Acidobacteriota</taxon>
        <taxon>Terriglobia</taxon>
        <taxon>Terriglobales</taxon>
        <taxon>Acidobacteriaceae</taxon>
        <taxon>Granulicella</taxon>
    </lineage>
</organism>
<feature type="domain" description="N-acetyltransferase" evidence="1">
    <location>
        <begin position="34"/>
        <end position="174"/>
    </location>
</feature>
<evidence type="ECO:0000313" key="2">
    <source>
        <dbReference type="EMBL" id="MBB5056183.1"/>
    </source>
</evidence>
<dbReference type="InterPro" id="IPR051531">
    <property type="entry name" value="N-acetyltransferase"/>
</dbReference>
<name>A0A7W7ZA82_9BACT</name>
<dbReference type="Proteomes" id="UP000540989">
    <property type="component" value="Unassembled WGS sequence"/>
</dbReference>
<dbReference type="PANTHER" id="PTHR43792:SF13">
    <property type="entry name" value="ACETYLTRANSFERASE"/>
    <property type="match status" value="1"/>
</dbReference>
<dbReference type="PANTHER" id="PTHR43792">
    <property type="entry name" value="GNAT FAMILY, PUTATIVE (AFU_ORTHOLOGUE AFUA_3G00765)-RELATED-RELATED"/>
    <property type="match status" value="1"/>
</dbReference>
<dbReference type="Pfam" id="PF13302">
    <property type="entry name" value="Acetyltransf_3"/>
    <property type="match status" value="1"/>
</dbReference>
<keyword evidence="2" id="KW-0808">Transferase</keyword>
<sequence>MPETITTPRLELIAITPEALRSEQAADGTLASILNCRVPAEWPHADWEPHVFELLLSTFAEHPEDIDWHRYILLRSEDQEKPVLIGTTGAFRWPSNRSEAEFGYAILPEFRLHGYATEAAKAMLAWIEAQNAVSTVIAHTYPELLGSIRILERCNFTVSGPGAEPRTFRYVRQR</sequence>
<dbReference type="Gene3D" id="3.40.630.30">
    <property type="match status" value="1"/>
</dbReference>
<accession>A0A7W7ZA82</accession>
<dbReference type="GO" id="GO:0016747">
    <property type="term" value="F:acyltransferase activity, transferring groups other than amino-acyl groups"/>
    <property type="evidence" value="ECO:0007669"/>
    <property type="project" value="InterPro"/>
</dbReference>
<dbReference type="AlphaFoldDB" id="A0A7W7ZA82"/>
<dbReference type="InterPro" id="IPR000182">
    <property type="entry name" value="GNAT_dom"/>
</dbReference>